<evidence type="ECO:0000256" key="4">
    <source>
        <dbReference type="ARBA" id="ARBA00022989"/>
    </source>
</evidence>
<dbReference type="InterPro" id="IPR023494">
    <property type="entry name" value="Cyt_c_bgen_Ccs1/CcsB/ResB"/>
</dbReference>
<dbReference type="STRING" id="1004156.AYP45_02980"/>
<evidence type="ECO:0000256" key="7">
    <source>
        <dbReference type="SAM" id="Phobius"/>
    </source>
</evidence>
<feature type="domain" description="ResB-like" evidence="8">
    <location>
        <begin position="45"/>
        <end position="123"/>
    </location>
</feature>
<evidence type="ECO:0000256" key="6">
    <source>
        <dbReference type="SAM" id="MobiDB-lite"/>
    </source>
</evidence>
<evidence type="ECO:0000259" key="8">
    <source>
        <dbReference type="Pfam" id="PF05140"/>
    </source>
</evidence>
<feature type="transmembrane region" description="Helical" evidence="7">
    <location>
        <begin position="591"/>
        <end position="609"/>
    </location>
</feature>
<organism evidence="9 10">
    <name type="scientific">Candidatus Brocadia carolinensis</name>
    <dbReference type="NCBI Taxonomy" id="1004156"/>
    <lineage>
        <taxon>Bacteria</taxon>
        <taxon>Pseudomonadati</taxon>
        <taxon>Planctomycetota</taxon>
        <taxon>Candidatus Brocadiia</taxon>
        <taxon>Candidatus Brocadiales</taxon>
        <taxon>Candidatus Brocadiaceae</taxon>
        <taxon>Candidatus Brocadia</taxon>
    </lineage>
</organism>
<dbReference type="GO" id="GO:0016020">
    <property type="term" value="C:membrane"/>
    <property type="evidence" value="ECO:0007669"/>
    <property type="project" value="UniProtKB-SubCell"/>
</dbReference>
<feature type="transmembrane region" description="Helical" evidence="7">
    <location>
        <begin position="96"/>
        <end position="116"/>
    </location>
</feature>
<dbReference type="EMBL" id="AYTS01000026">
    <property type="protein sequence ID" value="OOP57521.1"/>
    <property type="molecule type" value="Genomic_DNA"/>
</dbReference>
<reference evidence="9 10" key="1">
    <citation type="journal article" date="2017" name="Water Res.">
        <title>Discovery and metagenomic analysis of an anammox bacterial enrichment related to Candidatus "Brocadia caroliniensis" in a full-scale glycerol-fed nitritation-denitritation separate centrate treatment process.</title>
        <authorList>
            <person name="Park H."/>
            <person name="Brotto A.C."/>
            <person name="van Loosdrecht M.C."/>
            <person name="Chandran K."/>
        </authorList>
    </citation>
    <scope>NUCLEOTIDE SEQUENCE [LARGE SCALE GENOMIC DNA]</scope>
    <source>
        <strain evidence="9">26THWARD</strain>
    </source>
</reference>
<gene>
    <name evidence="9" type="ORF">AYP45_02980</name>
</gene>
<dbReference type="AlphaFoldDB" id="A0A1V4AWS2"/>
<comment type="caution">
    <text evidence="9">The sequence shown here is derived from an EMBL/GenBank/DDBJ whole genome shotgun (WGS) entry which is preliminary data.</text>
</comment>
<feature type="transmembrane region" description="Helical" evidence="7">
    <location>
        <begin position="41"/>
        <end position="66"/>
    </location>
</feature>
<evidence type="ECO:0000313" key="10">
    <source>
        <dbReference type="Proteomes" id="UP000189681"/>
    </source>
</evidence>
<feature type="domain" description="ResB-like" evidence="8">
    <location>
        <begin position="522"/>
        <end position="572"/>
    </location>
</feature>
<evidence type="ECO:0000256" key="5">
    <source>
        <dbReference type="ARBA" id="ARBA00023136"/>
    </source>
</evidence>
<feature type="region of interest" description="Disordered" evidence="6">
    <location>
        <begin position="1"/>
        <end position="29"/>
    </location>
</feature>
<evidence type="ECO:0000313" key="9">
    <source>
        <dbReference type="EMBL" id="OOP57521.1"/>
    </source>
</evidence>
<keyword evidence="2 7" id="KW-0812">Transmembrane</keyword>
<proteinExistence type="predicted"/>
<dbReference type="InterPro" id="IPR007816">
    <property type="entry name" value="ResB-like_domain"/>
</dbReference>
<keyword evidence="5 7" id="KW-0472">Membrane</keyword>
<comment type="subcellular location">
    <subcellularLocation>
        <location evidence="1">Membrane</location>
        <topology evidence="1">Multi-pass membrane protein</topology>
    </subcellularLocation>
</comment>
<keyword evidence="3" id="KW-0201">Cytochrome c-type biogenesis</keyword>
<accession>A0A1V4AWS2</accession>
<dbReference type="PANTHER" id="PTHR31566">
    <property type="entry name" value="CYTOCHROME C BIOGENESIS PROTEIN CCS1, CHLOROPLASTIC"/>
    <property type="match status" value="1"/>
</dbReference>
<evidence type="ECO:0000256" key="2">
    <source>
        <dbReference type="ARBA" id="ARBA00022692"/>
    </source>
</evidence>
<evidence type="ECO:0000256" key="1">
    <source>
        <dbReference type="ARBA" id="ARBA00004141"/>
    </source>
</evidence>
<dbReference type="GO" id="GO:0017004">
    <property type="term" value="P:cytochrome complex assembly"/>
    <property type="evidence" value="ECO:0007669"/>
    <property type="project" value="UniProtKB-KW"/>
</dbReference>
<sequence>MKNGRQNQPHMIAEAKDSKKKPNQISIHQSERRDSNKVWDFFCSVKLAVVIILVLVVACILGTVILQGKTLDEYTAKYGYALATFFRITELTNVFYSYWFAFLLVLLCANLICCTIKRWRNTFMQTGFVLTHLSLILILIGGVVKFQLGVKGGVNVYEGKSVNYFLTQMINRQGKLDYIKKDLPFTIALDDFILEKNEPKFQLVSYIKDKDRQKILEVKVGQKQRVPGSGYKVTIKDYIPDAELKQEPINTSDTPDNPAIFVKLLDSDKVTAEGWLLAHDRNYYEDKKQNLRIEYIWLPSQEELEKAVSSIETARPKVSVMVSAQGLSQDYPMEFNKTFKLEGTEYSLRMLQYVLNYGDRRPLSEQPTDNPAVQVEINGPEGSETRWVFEKFPDWDKMHPAKYKNLKVTCSGITSGHMARNTIRLFQLPDGKQVMVSIKDNHIVSTIPWELEKKYTITDMSRQLMVSNYFPSFDFKREVIKKSDEVGVPAIFVEVDGPSGKVDDWLFSNQQYATWYTDNNLALVYESTGESVKHFTSKLRIEEDGQTVAEKTIRVNDPLTHKGYVIYQSSYDPEAGTFSGLQIVKDPGIPIVYSGFGALCFGVVFIFYIKPFLRKKQKKRGGGIMK</sequence>
<keyword evidence="4 7" id="KW-1133">Transmembrane helix</keyword>
<dbReference type="Proteomes" id="UP000189681">
    <property type="component" value="Unassembled WGS sequence"/>
</dbReference>
<dbReference type="Pfam" id="PF05140">
    <property type="entry name" value="ResB"/>
    <property type="match status" value="2"/>
</dbReference>
<name>A0A1V4AWS2_9BACT</name>
<protein>
    <recommendedName>
        <fullName evidence="8">ResB-like domain-containing protein</fullName>
    </recommendedName>
</protein>
<evidence type="ECO:0000256" key="3">
    <source>
        <dbReference type="ARBA" id="ARBA00022748"/>
    </source>
</evidence>
<feature type="transmembrane region" description="Helical" evidence="7">
    <location>
        <begin position="128"/>
        <end position="148"/>
    </location>
</feature>